<dbReference type="PANTHER" id="PTHR31025:SF27">
    <property type="entry name" value="SI:CH211-193K19.2-RELATED"/>
    <property type="match status" value="1"/>
</dbReference>
<name>A0ABD2GND0_PAGBO</name>
<organism evidence="1 2">
    <name type="scientific">Pagothenia borchgrevinki</name>
    <name type="common">Bald rockcod</name>
    <name type="synonym">Trematomus borchgrevinki</name>
    <dbReference type="NCBI Taxonomy" id="8213"/>
    <lineage>
        <taxon>Eukaryota</taxon>
        <taxon>Metazoa</taxon>
        <taxon>Chordata</taxon>
        <taxon>Craniata</taxon>
        <taxon>Vertebrata</taxon>
        <taxon>Euteleostomi</taxon>
        <taxon>Actinopterygii</taxon>
        <taxon>Neopterygii</taxon>
        <taxon>Teleostei</taxon>
        <taxon>Neoteleostei</taxon>
        <taxon>Acanthomorphata</taxon>
        <taxon>Eupercaria</taxon>
        <taxon>Perciformes</taxon>
        <taxon>Notothenioidei</taxon>
        <taxon>Nototheniidae</taxon>
        <taxon>Pagothenia</taxon>
    </lineage>
</organism>
<sequence>MGESVEDLIKEFLVSEKEEAGQILQRETIAIFVIRDAQAATKDIGIILEGQEVVNKLASVANAVAILLGFLYALNLEYPKTLKLTFEYIQKVFMELDPKGMATKVKKLYDQLYNRA</sequence>
<accession>A0ABD2GND0</accession>
<comment type="caution">
    <text evidence="1">The sequence shown here is derived from an EMBL/GenBank/DDBJ whole genome shotgun (WGS) entry which is preliminary data.</text>
</comment>
<dbReference type="AlphaFoldDB" id="A0ABD2GND0"/>
<proteinExistence type="predicted"/>
<reference evidence="1 2" key="2">
    <citation type="journal article" date="2024" name="G3 (Bethesda)">
        <title>The genome of the cryopelagic Antarctic bald notothen, Trematomus borchgrevinki.</title>
        <authorList>
            <person name="Rayamajhi N."/>
            <person name="Rivera-Colon A.G."/>
            <person name="Minhas B.F."/>
            <person name="Cheng C.C."/>
            <person name="Catchen J.M."/>
        </authorList>
    </citation>
    <scope>NUCLEOTIDE SEQUENCE [LARGE SCALE GENOMIC DNA]</scope>
    <source>
        <strain evidence="1">AGRC-2024</strain>
    </source>
</reference>
<dbReference type="Proteomes" id="UP001619887">
    <property type="component" value="Unassembled WGS sequence"/>
</dbReference>
<keyword evidence="2" id="KW-1185">Reference proteome</keyword>
<protein>
    <submittedName>
        <fullName evidence="1">Uncharacterized protein</fullName>
    </submittedName>
</protein>
<evidence type="ECO:0000313" key="2">
    <source>
        <dbReference type="Proteomes" id="UP001619887"/>
    </source>
</evidence>
<reference evidence="1 2" key="1">
    <citation type="journal article" date="2022" name="G3 (Bethesda)">
        <title>Evaluating Illumina-, Nanopore-, and PacBio-based genome assembly strategies with the bald notothen, Trematomus borchgrevinki.</title>
        <authorList>
            <person name="Rayamajhi N."/>
            <person name="Cheng C.C."/>
            <person name="Catchen J.M."/>
        </authorList>
    </citation>
    <scope>NUCLEOTIDE SEQUENCE [LARGE SCALE GENOMIC DNA]</scope>
    <source>
        <strain evidence="1">AGRC-2024</strain>
    </source>
</reference>
<gene>
    <name evidence="1" type="ORF">OYC64_018323</name>
</gene>
<evidence type="ECO:0000313" key="1">
    <source>
        <dbReference type="EMBL" id="KAL3055626.1"/>
    </source>
</evidence>
<dbReference type="EMBL" id="JBIYXZ010002077">
    <property type="protein sequence ID" value="KAL3055626.1"/>
    <property type="molecule type" value="Genomic_DNA"/>
</dbReference>
<dbReference type="PANTHER" id="PTHR31025">
    <property type="entry name" value="SI:CH211-196P9.1-RELATED"/>
    <property type="match status" value="1"/>
</dbReference>